<evidence type="ECO:0000313" key="2">
    <source>
        <dbReference type="EMBL" id="OIN59804.1"/>
    </source>
</evidence>
<dbReference type="RefSeq" id="WP_071502605.1">
    <property type="nucleotide sequence ID" value="NZ_MORL01000003.1"/>
</dbReference>
<protein>
    <submittedName>
        <fullName evidence="2">Uncharacterized protein</fullName>
    </submittedName>
</protein>
<comment type="caution">
    <text evidence="2">The sequence shown here is derived from an EMBL/GenBank/DDBJ whole genome shotgun (WGS) entry which is preliminary data.</text>
</comment>
<organism evidence="2 3">
    <name type="scientific">Arsenicibacter rosenii</name>
    <dbReference type="NCBI Taxonomy" id="1750698"/>
    <lineage>
        <taxon>Bacteria</taxon>
        <taxon>Pseudomonadati</taxon>
        <taxon>Bacteroidota</taxon>
        <taxon>Cytophagia</taxon>
        <taxon>Cytophagales</taxon>
        <taxon>Spirosomataceae</taxon>
        <taxon>Arsenicibacter</taxon>
    </lineage>
</organism>
<sequence>MSSELTTSSGGGLAKWEDKFDRVYRWYRDETGSITLPAELEQERRQWAWIYALMESGAQTKESQLVLAIQKQYPGTQARVARRLLDDTRRFYSVLGKPNLDFERVMLISQLREDIRRARRSEDFKAVASLSKLYAQVIGADQPQEQVENKTVINVLNFNPVQLGGEEIDPEQLEKLIKNLKAADKRKREEEFSDFTTLDDDDTTA</sequence>
<dbReference type="EMBL" id="MORL01000003">
    <property type="protein sequence ID" value="OIN59804.1"/>
    <property type="molecule type" value="Genomic_DNA"/>
</dbReference>
<dbReference type="OrthoDB" id="959765at2"/>
<feature type="region of interest" description="Disordered" evidence="1">
    <location>
        <begin position="183"/>
        <end position="205"/>
    </location>
</feature>
<name>A0A1S2VM23_9BACT</name>
<dbReference type="AlphaFoldDB" id="A0A1S2VM23"/>
<keyword evidence="3" id="KW-1185">Reference proteome</keyword>
<accession>A0A1S2VM23</accession>
<evidence type="ECO:0000256" key="1">
    <source>
        <dbReference type="SAM" id="MobiDB-lite"/>
    </source>
</evidence>
<reference evidence="2 3" key="1">
    <citation type="submission" date="2016-10" db="EMBL/GenBank/DDBJ databases">
        <title>Arsenicibacter rosenii gen. nov., sp. nov., an efficient arsenic-methylating bacterium isolated from an arsenic-contaminated paddy soil.</title>
        <authorList>
            <person name="Huang K."/>
        </authorList>
    </citation>
    <scope>NUCLEOTIDE SEQUENCE [LARGE SCALE GENOMIC DNA]</scope>
    <source>
        <strain evidence="2 3">SM-1</strain>
    </source>
</reference>
<feature type="compositionally biased region" description="Acidic residues" evidence="1">
    <location>
        <begin position="191"/>
        <end position="205"/>
    </location>
</feature>
<gene>
    <name evidence="2" type="ORF">BLX24_08070</name>
</gene>
<proteinExistence type="predicted"/>
<dbReference type="Proteomes" id="UP000181790">
    <property type="component" value="Unassembled WGS sequence"/>
</dbReference>
<evidence type="ECO:0000313" key="3">
    <source>
        <dbReference type="Proteomes" id="UP000181790"/>
    </source>
</evidence>